<keyword evidence="19" id="KW-0560">Oxidoreductase</keyword>
<keyword evidence="7" id="KW-0249">Electron transport</keyword>
<evidence type="ECO:0000256" key="14">
    <source>
        <dbReference type="ARBA" id="ARBA00047816"/>
    </source>
</evidence>
<keyword evidence="3" id="KW-0813">Transport</keyword>
<dbReference type="InterPro" id="IPR009056">
    <property type="entry name" value="Cyt_c-like_dom"/>
</dbReference>
<gene>
    <name evidence="19" type="primary">coxB</name>
    <name evidence="19" type="ORF">FPZ24_04750</name>
</gene>
<dbReference type="PANTHER" id="PTHR22888:SF9">
    <property type="entry name" value="CYTOCHROME C OXIDASE SUBUNIT 2"/>
    <property type="match status" value="1"/>
</dbReference>
<dbReference type="GO" id="GO:0005507">
    <property type="term" value="F:copper ion binding"/>
    <property type="evidence" value="ECO:0007669"/>
    <property type="project" value="InterPro"/>
</dbReference>
<evidence type="ECO:0000256" key="15">
    <source>
        <dbReference type="PROSITE-ProRule" id="PRU00433"/>
    </source>
</evidence>
<dbReference type="InterPro" id="IPR008972">
    <property type="entry name" value="Cupredoxin"/>
</dbReference>
<evidence type="ECO:0000256" key="10">
    <source>
        <dbReference type="ARBA" id="ARBA00023008"/>
    </source>
</evidence>
<dbReference type="SUPFAM" id="SSF49503">
    <property type="entry name" value="Cupredoxins"/>
    <property type="match status" value="1"/>
</dbReference>
<dbReference type="CDD" id="cd04213">
    <property type="entry name" value="CuRO_CcO_Caa3_II"/>
    <property type="match status" value="1"/>
</dbReference>
<dbReference type="InterPro" id="IPR045187">
    <property type="entry name" value="CcO_II"/>
</dbReference>
<dbReference type="GO" id="GO:0004129">
    <property type="term" value="F:cytochrome-c oxidase activity"/>
    <property type="evidence" value="ECO:0007669"/>
    <property type="project" value="UniProtKB-EC"/>
</dbReference>
<dbReference type="InterPro" id="IPR034236">
    <property type="entry name" value="CuRO_CcO_Caa3_II"/>
</dbReference>
<comment type="subcellular location">
    <subcellularLocation>
        <location evidence="1">Membrane</location>
        <topology evidence="1">Multi-pass membrane protein</topology>
    </subcellularLocation>
</comment>
<keyword evidence="4" id="KW-0679">Respiratory chain</keyword>
<evidence type="ECO:0000256" key="12">
    <source>
        <dbReference type="ARBA" id="ARBA00024688"/>
    </source>
</evidence>
<feature type="domain" description="Cytochrome oxidase subunit II copper A binding" evidence="17">
    <location>
        <begin position="96"/>
        <end position="210"/>
    </location>
</feature>
<dbReference type="Gene3D" id="2.60.40.420">
    <property type="entry name" value="Cupredoxins - blue copper proteins"/>
    <property type="match status" value="1"/>
</dbReference>
<dbReference type="GO" id="GO:0020037">
    <property type="term" value="F:heme binding"/>
    <property type="evidence" value="ECO:0007669"/>
    <property type="project" value="InterPro"/>
</dbReference>
<sequence length="309" mass="33337">MTGAPLGYLISAGTRAATIVPLTWFLTILSVVVCAVIGALLWFGVGRARGERAPVERRGDGLGWIRWGLALSALPMAVTLIWTMAALGRVVGPPRDARLTIDVTARQYWWEVRYADAAGSFVTANEIHIPTDTKVVVRLHGPDVIHSFWVPQLSGKTDVIPGQINVAWLEASRPGRYRGQCSEYCGLEHAQMAFEVVAERPDQFAAWRAGQQRPIPLPATPDAQRGLVVFKTQCAQCHALRGVGGGSGPDLTHLMSRAKIAAGTLDNTTGNLAGWILDPQSAKPGSKMPAQPLDGRQLNDLLALLKTLK</sequence>
<evidence type="ECO:0000256" key="4">
    <source>
        <dbReference type="ARBA" id="ARBA00022660"/>
    </source>
</evidence>
<keyword evidence="11 16" id="KW-0472">Membrane</keyword>
<dbReference type="InterPro" id="IPR014222">
    <property type="entry name" value="Cyt_c_oxidase_su2"/>
</dbReference>
<dbReference type="Pfam" id="PF00116">
    <property type="entry name" value="COX2"/>
    <property type="match status" value="1"/>
</dbReference>
<accession>A0A5B8LGV2</accession>
<evidence type="ECO:0000256" key="1">
    <source>
        <dbReference type="ARBA" id="ARBA00004141"/>
    </source>
</evidence>
<organism evidence="19 20">
    <name type="scientific">Sphingomonas panacisoli</name>
    <dbReference type="NCBI Taxonomy" id="1813879"/>
    <lineage>
        <taxon>Bacteria</taxon>
        <taxon>Pseudomonadati</taxon>
        <taxon>Pseudomonadota</taxon>
        <taxon>Alphaproteobacteria</taxon>
        <taxon>Sphingomonadales</taxon>
        <taxon>Sphingomonadaceae</taxon>
        <taxon>Sphingomonas</taxon>
    </lineage>
</organism>
<evidence type="ECO:0000313" key="20">
    <source>
        <dbReference type="Proteomes" id="UP000315673"/>
    </source>
</evidence>
<dbReference type="EMBL" id="CP042306">
    <property type="protein sequence ID" value="QDZ06872.1"/>
    <property type="molecule type" value="Genomic_DNA"/>
</dbReference>
<dbReference type="GO" id="GO:0042773">
    <property type="term" value="P:ATP synthesis coupled electron transport"/>
    <property type="evidence" value="ECO:0007669"/>
    <property type="project" value="TreeGrafter"/>
</dbReference>
<evidence type="ECO:0000256" key="5">
    <source>
        <dbReference type="ARBA" id="ARBA00022692"/>
    </source>
</evidence>
<dbReference type="AlphaFoldDB" id="A0A5B8LGV2"/>
<comment type="catalytic activity">
    <reaction evidence="14">
        <text>4 Fe(II)-[cytochrome c] + O2 + 8 H(+)(in) = 4 Fe(III)-[cytochrome c] + 2 H2O + 4 H(+)(out)</text>
        <dbReference type="Rhea" id="RHEA:11436"/>
        <dbReference type="Rhea" id="RHEA-COMP:10350"/>
        <dbReference type="Rhea" id="RHEA-COMP:14399"/>
        <dbReference type="ChEBI" id="CHEBI:15377"/>
        <dbReference type="ChEBI" id="CHEBI:15378"/>
        <dbReference type="ChEBI" id="CHEBI:15379"/>
        <dbReference type="ChEBI" id="CHEBI:29033"/>
        <dbReference type="ChEBI" id="CHEBI:29034"/>
        <dbReference type="EC" id="7.1.1.9"/>
    </reaction>
</comment>
<evidence type="ECO:0000313" key="19">
    <source>
        <dbReference type="EMBL" id="QDZ06872.1"/>
    </source>
</evidence>
<dbReference type="PROSITE" id="PS00078">
    <property type="entry name" value="COX2"/>
    <property type="match status" value="1"/>
</dbReference>
<evidence type="ECO:0000256" key="3">
    <source>
        <dbReference type="ARBA" id="ARBA00022448"/>
    </source>
</evidence>
<dbReference type="PROSITE" id="PS51007">
    <property type="entry name" value="CYTC"/>
    <property type="match status" value="1"/>
</dbReference>
<keyword evidence="8 16" id="KW-1133">Transmembrane helix</keyword>
<evidence type="ECO:0000256" key="8">
    <source>
        <dbReference type="ARBA" id="ARBA00022989"/>
    </source>
</evidence>
<comment type="function">
    <text evidence="12">Subunits I and II form the functional core of the enzyme complex. Electrons originating in cytochrome c are transferred via heme a and Cu(A) to the binuclear center formed by heme a3 and Cu(B).</text>
</comment>
<keyword evidence="9 15" id="KW-0408">Iron</keyword>
<dbReference type="PROSITE" id="PS50857">
    <property type="entry name" value="COX2_CUA"/>
    <property type="match status" value="1"/>
</dbReference>
<feature type="transmembrane region" description="Helical" evidence="16">
    <location>
        <begin position="22"/>
        <end position="43"/>
    </location>
</feature>
<dbReference type="OrthoDB" id="9781261at2"/>
<evidence type="ECO:0000259" key="18">
    <source>
        <dbReference type="PROSITE" id="PS51007"/>
    </source>
</evidence>
<evidence type="ECO:0000259" key="17">
    <source>
        <dbReference type="PROSITE" id="PS50857"/>
    </source>
</evidence>
<keyword evidence="10" id="KW-0186">Copper</keyword>
<keyword evidence="6 15" id="KW-0479">Metal-binding</keyword>
<evidence type="ECO:0000256" key="16">
    <source>
        <dbReference type="SAM" id="Phobius"/>
    </source>
</evidence>
<feature type="domain" description="Cytochrome c" evidence="18">
    <location>
        <begin position="221"/>
        <end position="309"/>
    </location>
</feature>
<keyword evidence="15" id="KW-0349">Heme</keyword>
<evidence type="ECO:0000256" key="9">
    <source>
        <dbReference type="ARBA" id="ARBA00023004"/>
    </source>
</evidence>
<dbReference type="KEGG" id="spai:FPZ24_04750"/>
<dbReference type="GO" id="GO:0016491">
    <property type="term" value="F:oxidoreductase activity"/>
    <property type="evidence" value="ECO:0007669"/>
    <property type="project" value="UniProtKB-KW"/>
</dbReference>
<evidence type="ECO:0000256" key="11">
    <source>
        <dbReference type="ARBA" id="ARBA00023136"/>
    </source>
</evidence>
<dbReference type="Pfam" id="PF00034">
    <property type="entry name" value="Cytochrom_C"/>
    <property type="match status" value="1"/>
</dbReference>
<comment type="similarity">
    <text evidence="2">Belongs to the cytochrome c oxidase subunit 2 family.</text>
</comment>
<dbReference type="RefSeq" id="WP_146569956.1">
    <property type="nucleotide sequence ID" value="NZ_CP042306.1"/>
</dbReference>
<dbReference type="PANTHER" id="PTHR22888">
    <property type="entry name" value="CYTOCHROME C OXIDASE, SUBUNIT II"/>
    <property type="match status" value="1"/>
</dbReference>
<protein>
    <recommendedName>
        <fullName evidence="13">Cytochrome aa3 subunit 2</fullName>
    </recommendedName>
</protein>
<dbReference type="NCBIfam" id="TIGR02866">
    <property type="entry name" value="CoxB"/>
    <property type="match status" value="1"/>
</dbReference>
<dbReference type="Proteomes" id="UP000315673">
    <property type="component" value="Chromosome"/>
</dbReference>
<dbReference type="GO" id="GO:0016020">
    <property type="term" value="C:membrane"/>
    <property type="evidence" value="ECO:0007669"/>
    <property type="project" value="UniProtKB-SubCell"/>
</dbReference>
<evidence type="ECO:0000256" key="13">
    <source>
        <dbReference type="ARBA" id="ARBA00031399"/>
    </source>
</evidence>
<dbReference type="InterPro" id="IPR001505">
    <property type="entry name" value="Copper_CuA"/>
</dbReference>
<keyword evidence="5 16" id="KW-0812">Transmembrane</keyword>
<feature type="transmembrane region" description="Helical" evidence="16">
    <location>
        <begin position="64"/>
        <end position="85"/>
    </location>
</feature>
<evidence type="ECO:0000256" key="2">
    <source>
        <dbReference type="ARBA" id="ARBA00007866"/>
    </source>
</evidence>
<keyword evidence="20" id="KW-1185">Reference proteome</keyword>
<reference evidence="19 20" key="1">
    <citation type="submission" date="2019-07" db="EMBL/GenBank/DDBJ databases">
        <title>Full genome sequence of Sphingomonas sp. 4R-6-7(HKS19).</title>
        <authorList>
            <person name="Im W.-T."/>
        </authorList>
    </citation>
    <scope>NUCLEOTIDE SEQUENCE [LARGE SCALE GENOMIC DNA]</scope>
    <source>
        <strain evidence="19 20">HKS19</strain>
    </source>
</reference>
<evidence type="ECO:0000256" key="6">
    <source>
        <dbReference type="ARBA" id="ARBA00022723"/>
    </source>
</evidence>
<evidence type="ECO:0000256" key="7">
    <source>
        <dbReference type="ARBA" id="ARBA00022982"/>
    </source>
</evidence>
<dbReference type="InterPro" id="IPR002429">
    <property type="entry name" value="CcO_II-like_C"/>
</dbReference>
<name>A0A5B8LGV2_9SPHN</name>
<proteinExistence type="inferred from homology"/>